<keyword evidence="2" id="KW-0808">Transferase</keyword>
<reference evidence="3" key="1">
    <citation type="journal article" date="2019" name="Curr. Biol.">
        <title>Genome Sequence of Striga asiatica Provides Insight into the Evolution of Plant Parasitism.</title>
        <authorList>
            <person name="Yoshida S."/>
            <person name="Kim S."/>
            <person name="Wafula E.K."/>
            <person name="Tanskanen J."/>
            <person name="Kim Y.M."/>
            <person name="Honaas L."/>
            <person name="Yang Z."/>
            <person name="Spallek T."/>
            <person name="Conn C.E."/>
            <person name="Ichihashi Y."/>
            <person name="Cheong K."/>
            <person name="Cui S."/>
            <person name="Der J.P."/>
            <person name="Gundlach H."/>
            <person name="Jiao Y."/>
            <person name="Hori C."/>
            <person name="Ishida J.K."/>
            <person name="Kasahara H."/>
            <person name="Kiba T."/>
            <person name="Kim M.S."/>
            <person name="Koo N."/>
            <person name="Laohavisit A."/>
            <person name="Lee Y.H."/>
            <person name="Lumba S."/>
            <person name="McCourt P."/>
            <person name="Mortimer J.C."/>
            <person name="Mutuku J.M."/>
            <person name="Nomura T."/>
            <person name="Sasaki-Sekimoto Y."/>
            <person name="Seto Y."/>
            <person name="Wang Y."/>
            <person name="Wakatake T."/>
            <person name="Sakakibara H."/>
            <person name="Demura T."/>
            <person name="Yamaguchi S."/>
            <person name="Yoneyama K."/>
            <person name="Manabe R.I."/>
            <person name="Nelson D.C."/>
            <person name="Schulman A.H."/>
            <person name="Timko M.P."/>
            <person name="dePamphilis C.W."/>
            <person name="Choi D."/>
            <person name="Shirasu K."/>
        </authorList>
    </citation>
    <scope>NUCLEOTIDE SEQUENCE [LARGE SCALE GENOMIC DNA]</scope>
    <source>
        <strain evidence="3">cv. UVA1</strain>
    </source>
</reference>
<keyword evidence="2" id="KW-0489">Methyltransferase</keyword>
<dbReference type="Proteomes" id="UP000325081">
    <property type="component" value="Unassembled WGS sequence"/>
</dbReference>
<keyword evidence="3" id="KW-1185">Reference proteome</keyword>
<name>A0A5A7Q550_STRAF</name>
<sequence length="346" mass="38686">MAPSRNFPCSDSPDDKDSTPNRSPIQESWVSANANQNGVGPEQIKSNEARGASSKQPGESLGNVGCQQLSKSFEHEAGGSGKEAMIIEETQTDKAVPESFGQRPVCKYNLRKKPAIGWRRRVPSKRNVISIPETYCTHHEKGSMKRSRALDRWHLEKPIGTRGGLLLLWDPNIEVLQILGNEFCCQVEVRGPNMSAGCWLIEGKELINGNFLKRVSRCRRLSPLGLAARARESAINGGRVKKKQRFDRQWNSGERTPTGVILVLYIAALRLSLKACGFGNEGSARIKTATQEPGWTAQRAVPNEYPIGSIRQQRSDMNRRALTVEVGHRRLKGKRFVRQRHVSNRR</sequence>
<evidence type="ECO:0000256" key="1">
    <source>
        <dbReference type="SAM" id="MobiDB-lite"/>
    </source>
</evidence>
<comment type="caution">
    <text evidence="2">The sequence shown here is derived from an EMBL/GenBank/DDBJ whole genome shotgun (WGS) entry which is preliminary data.</text>
</comment>
<dbReference type="AlphaFoldDB" id="A0A5A7Q550"/>
<protein>
    <submittedName>
        <fullName evidence="2">S-adenosyl-L-methionine-dependentmethyltransferases superfamily protein</fullName>
    </submittedName>
</protein>
<evidence type="ECO:0000313" key="3">
    <source>
        <dbReference type="Proteomes" id="UP000325081"/>
    </source>
</evidence>
<accession>A0A5A7Q550</accession>
<evidence type="ECO:0000313" key="2">
    <source>
        <dbReference type="EMBL" id="GER40056.1"/>
    </source>
</evidence>
<feature type="region of interest" description="Disordered" evidence="1">
    <location>
        <begin position="1"/>
        <end position="65"/>
    </location>
</feature>
<feature type="compositionally biased region" description="Polar residues" evidence="1">
    <location>
        <begin position="20"/>
        <end position="38"/>
    </location>
</feature>
<dbReference type="GO" id="GO:0032259">
    <property type="term" value="P:methylation"/>
    <property type="evidence" value="ECO:0007669"/>
    <property type="project" value="UniProtKB-KW"/>
</dbReference>
<organism evidence="2 3">
    <name type="scientific">Striga asiatica</name>
    <name type="common">Asiatic witchweed</name>
    <name type="synonym">Buchnera asiatica</name>
    <dbReference type="NCBI Taxonomy" id="4170"/>
    <lineage>
        <taxon>Eukaryota</taxon>
        <taxon>Viridiplantae</taxon>
        <taxon>Streptophyta</taxon>
        <taxon>Embryophyta</taxon>
        <taxon>Tracheophyta</taxon>
        <taxon>Spermatophyta</taxon>
        <taxon>Magnoliopsida</taxon>
        <taxon>eudicotyledons</taxon>
        <taxon>Gunneridae</taxon>
        <taxon>Pentapetalae</taxon>
        <taxon>asterids</taxon>
        <taxon>lamiids</taxon>
        <taxon>Lamiales</taxon>
        <taxon>Orobanchaceae</taxon>
        <taxon>Buchnereae</taxon>
        <taxon>Striga</taxon>
    </lineage>
</organism>
<dbReference type="GO" id="GO:0008168">
    <property type="term" value="F:methyltransferase activity"/>
    <property type="evidence" value="ECO:0007669"/>
    <property type="project" value="UniProtKB-KW"/>
</dbReference>
<gene>
    <name evidence="2" type="ORF">STAS_16705</name>
</gene>
<proteinExistence type="predicted"/>
<dbReference type="EMBL" id="BKCP01005816">
    <property type="protein sequence ID" value="GER40056.1"/>
    <property type="molecule type" value="Genomic_DNA"/>
</dbReference>